<feature type="domain" description="S1 motif" evidence="2">
    <location>
        <begin position="89"/>
        <end position="164"/>
    </location>
</feature>
<evidence type="ECO:0000256" key="1">
    <source>
        <dbReference type="SAM" id="MobiDB-lite"/>
    </source>
</evidence>
<sequence>MLTLRRSLVHSRRWSRLLSSPASSSSSGASATTSTSDQSTATAEPTNLSDIGDFDVASMFVKTLTEEKAASFPRLLRESKLMQLGDISGRVVIGNIVHVMADDLYIDFGGKFDAVCKVPRMRQDNQSGRNNPERYVRGASVLLRLHDLELSERFLGSKVDLTLLEADATLIGLYSGGGVGQILDRSRETAVRQSKKTSATPDSQSEPNVQQKAPATSEQSHTPTFTES</sequence>
<dbReference type="WBParaSite" id="PSAMB.scaffold2204size24637.g16842.t1">
    <property type="protein sequence ID" value="PSAMB.scaffold2204size24637.g16842.t1"/>
    <property type="gene ID" value="PSAMB.scaffold2204size24637.g16842"/>
</dbReference>
<reference evidence="4" key="1">
    <citation type="submission" date="2022-11" db="UniProtKB">
        <authorList>
            <consortium name="WormBaseParasite"/>
        </authorList>
    </citation>
    <scope>IDENTIFICATION</scope>
</reference>
<feature type="region of interest" description="Disordered" evidence="1">
    <location>
        <begin position="186"/>
        <end position="228"/>
    </location>
</feature>
<feature type="region of interest" description="Disordered" evidence="1">
    <location>
        <begin position="19"/>
        <end position="46"/>
    </location>
</feature>
<accession>A0A914VLW5</accession>
<proteinExistence type="predicted"/>
<dbReference type="InterPro" id="IPR003029">
    <property type="entry name" value="S1_domain"/>
</dbReference>
<dbReference type="GO" id="GO:0003676">
    <property type="term" value="F:nucleic acid binding"/>
    <property type="evidence" value="ECO:0007669"/>
    <property type="project" value="InterPro"/>
</dbReference>
<dbReference type="AlphaFoldDB" id="A0A914VLW5"/>
<name>A0A914VLW5_9BILA</name>
<dbReference type="GO" id="GO:0005763">
    <property type="term" value="C:mitochondrial small ribosomal subunit"/>
    <property type="evidence" value="ECO:0007669"/>
    <property type="project" value="TreeGrafter"/>
</dbReference>
<organism evidence="3 4">
    <name type="scientific">Plectus sambesii</name>
    <dbReference type="NCBI Taxonomy" id="2011161"/>
    <lineage>
        <taxon>Eukaryota</taxon>
        <taxon>Metazoa</taxon>
        <taxon>Ecdysozoa</taxon>
        <taxon>Nematoda</taxon>
        <taxon>Chromadorea</taxon>
        <taxon>Plectida</taxon>
        <taxon>Plectina</taxon>
        <taxon>Plectoidea</taxon>
        <taxon>Plectidae</taxon>
        <taxon>Plectus</taxon>
    </lineage>
</organism>
<evidence type="ECO:0000259" key="2">
    <source>
        <dbReference type="PROSITE" id="PS50126"/>
    </source>
</evidence>
<dbReference type="PROSITE" id="PS50126">
    <property type="entry name" value="S1"/>
    <property type="match status" value="1"/>
</dbReference>
<protein>
    <submittedName>
        <fullName evidence="4">S1 motif domain-containing protein</fullName>
    </submittedName>
</protein>
<dbReference type="Pfam" id="PF10246">
    <property type="entry name" value="MRP-S35"/>
    <property type="match status" value="1"/>
</dbReference>
<evidence type="ECO:0000313" key="3">
    <source>
        <dbReference type="Proteomes" id="UP000887566"/>
    </source>
</evidence>
<evidence type="ECO:0000313" key="4">
    <source>
        <dbReference type="WBParaSite" id="PSAMB.scaffold2204size24637.g16842.t1"/>
    </source>
</evidence>
<dbReference type="PANTHER" id="PTHR13447:SF2">
    <property type="entry name" value="SMALL RIBOSOMAL SUBUNIT PROTEIN BS1M"/>
    <property type="match status" value="1"/>
</dbReference>
<feature type="compositionally biased region" description="Polar residues" evidence="1">
    <location>
        <begin position="196"/>
        <end position="228"/>
    </location>
</feature>
<dbReference type="PANTHER" id="PTHR13447">
    <property type="entry name" value="MITOCHONDRIAL 28S RIBOSOMAL PROTEIN S28"/>
    <property type="match status" value="1"/>
</dbReference>
<dbReference type="InterPro" id="IPR019375">
    <property type="entry name" value="Ribosomal_bS1m"/>
</dbReference>
<feature type="compositionally biased region" description="Low complexity" evidence="1">
    <location>
        <begin position="19"/>
        <end position="43"/>
    </location>
</feature>
<dbReference type="Proteomes" id="UP000887566">
    <property type="component" value="Unplaced"/>
</dbReference>
<keyword evidence="3" id="KW-1185">Reference proteome</keyword>